<dbReference type="PIRSF" id="PIRSF001267">
    <property type="entry name" value="Pyrophosphatase_GppA_Ppx"/>
    <property type="match status" value="1"/>
</dbReference>
<sequence>MSDTSQHFVAIDMGSNSFHLVIAREQDGLLQILHKEKRQVQLAKFLDSQSLLAEEAIKNGVQCLKEFSQRFSELAKTRVKLVATHTLRVAKNRQVFIKAARKALDYPIDVVSGHEEARLIYNGIAHSQVLQSRNIVIDIGGGSTEVILGSEQKATHLASLKCGCVSYNKRFFTTGAITKEAFKQAVKAADKQFSNLGPVYFNQDWSLVLGSSGTAKAISSAINDIVDNPDGITYHNLKALKAYLIECGHINALNLPSLDDKRLPLIAAGLAIMIGFFRRLNIQQLQVAKGALREGVLYELARIEHQDDIRQRTITSLSQLYHTDTAQARQVQDTALALFEQICVKWQLSDYHWMLSGACQLHEIGISINSKSHHKHGRYILDNADLPGFNQQQQQMLALLVGCHRKKIDYSALIFGDNQQRLIFTRLLTILRLAVLLNLGRSPDKDYAVKLNASANELSFKFTKEHNKQDQLLMQDLMSEQQKLAPLGVHLLL</sequence>
<dbReference type="GO" id="GO:0004309">
    <property type="term" value="F:exopolyphosphatase activity"/>
    <property type="evidence" value="ECO:0007669"/>
    <property type="project" value="TreeGrafter"/>
</dbReference>
<dbReference type="OrthoDB" id="9793035at2"/>
<gene>
    <name evidence="4" type="ORF">EXU30_01490</name>
</gene>
<dbReference type="InterPro" id="IPR050273">
    <property type="entry name" value="GppA/Ppx_hydrolase"/>
</dbReference>
<dbReference type="SUPFAM" id="SSF53067">
    <property type="entry name" value="Actin-like ATPase domain"/>
    <property type="match status" value="2"/>
</dbReference>
<evidence type="ECO:0000259" key="2">
    <source>
        <dbReference type="Pfam" id="PF02541"/>
    </source>
</evidence>
<dbReference type="PANTHER" id="PTHR30005:SF14">
    <property type="entry name" value="EXOPOLYPHOSPHATASE"/>
    <property type="match status" value="1"/>
</dbReference>
<dbReference type="Proteomes" id="UP000291106">
    <property type="component" value="Chromosome"/>
</dbReference>
<evidence type="ECO:0000313" key="5">
    <source>
        <dbReference type="Proteomes" id="UP000291106"/>
    </source>
</evidence>
<dbReference type="RefSeq" id="WP_130597493.1">
    <property type="nucleotide sequence ID" value="NZ_CP036200.1"/>
</dbReference>
<dbReference type="EMBL" id="CP036200">
    <property type="protein sequence ID" value="QBF81519.1"/>
    <property type="molecule type" value="Genomic_DNA"/>
</dbReference>
<proteinExistence type="predicted"/>
<dbReference type="AlphaFoldDB" id="A0A411PD88"/>
<dbReference type="GO" id="GO:0006798">
    <property type="term" value="P:polyphosphate catabolic process"/>
    <property type="evidence" value="ECO:0007669"/>
    <property type="project" value="TreeGrafter"/>
</dbReference>
<dbReference type="InterPro" id="IPR003695">
    <property type="entry name" value="Ppx_GppA_N"/>
</dbReference>
<dbReference type="InterPro" id="IPR048950">
    <property type="entry name" value="Ppx_GppA_C"/>
</dbReference>
<keyword evidence="1" id="KW-0378">Hydrolase</keyword>
<feature type="domain" description="Ppx/GppA phosphatase C-terminal" evidence="3">
    <location>
        <begin position="309"/>
        <end position="481"/>
    </location>
</feature>
<dbReference type="InterPro" id="IPR030673">
    <property type="entry name" value="PyroPPase_GppA_Ppx"/>
</dbReference>
<dbReference type="Gene3D" id="1.10.3210.10">
    <property type="entry name" value="Hypothetical protein af1432"/>
    <property type="match status" value="1"/>
</dbReference>
<reference evidence="4 5" key="1">
    <citation type="submission" date="2019-02" db="EMBL/GenBank/DDBJ databases">
        <title>Shewanella sp. D4-2 isolated from Dokdo Island.</title>
        <authorList>
            <person name="Baek K."/>
        </authorList>
    </citation>
    <scope>NUCLEOTIDE SEQUENCE [LARGE SCALE GENOMIC DNA]</scope>
    <source>
        <strain evidence="4 5">D4-2</strain>
    </source>
</reference>
<dbReference type="KEGG" id="smai:EXU30_01490"/>
<protein>
    <submittedName>
        <fullName evidence="4">Exopolyphosphatase</fullName>
    </submittedName>
</protein>
<evidence type="ECO:0000313" key="4">
    <source>
        <dbReference type="EMBL" id="QBF81519.1"/>
    </source>
</evidence>
<name>A0A411PD88_9GAMM</name>
<organism evidence="4 5">
    <name type="scientific">Shewanella maritima</name>
    <dbReference type="NCBI Taxonomy" id="2520507"/>
    <lineage>
        <taxon>Bacteria</taxon>
        <taxon>Pseudomonadati</taxon>
        <taxon>Pseudomonadota</taxon>
        <taxon>Gammaproteobacteria</taxon>
        <taxon>Alteromonadales</taxon>
        <taxon>Shewanellaceae</taxon>
        <taxon>Shewanella</taxon>
    </lineage>
</organism>
<accession>A0A411PD88</accession>
<dbReference type="CDD" id="cd24053">
    <property type="entry name" value="ASKHA_NBD_EcPPX-GppA-like"/>
    <property type="match status" value="1"/>
</dbReference>
<keyword evidence="5" id="KW-1185">Reference proteome</keyword>
<dbReference type="Gene3D" id="3.30.420.150">
    <property type="entry name" value="Exopolyphosphatase. Domain 2"/>
    <property type="match status" value="1"/>
</dbReference>
<dbReference type="SUPFAM" id="SSF109604">
    <property type="entry name" value="HD-domain/PDEase-like"/>
    <property type="match status" value="1"/>
</dbReference>
<dbReference type="PANTHER" id="PTHR30005">
    <property type="entry name" value="EXOPOLYPHOSPHATASE"/>
    <property type="match status" value="1"/>
</dbReference>
<evidence type="ECO:0000259" key="3">
    <source>
        <dbReference type="Pfam" id="PF21447"/>
    </source>
</evidence>
<feature type="domain" description="Ppx/GppA phosphatase N-terminal" evidence="2">
    <location>
        <begin position="21"/>
        <end position="301"/>
    </location>
</feature>
<dbReference type="FunFam" id="3.30.420.40:FF:000023">
    <property type="entry name" value="Guanosine-5'-triphosphate,3'-diphosphate pyrophosphatase"/>
    <property type="match status" value="1"/>
</dbReference>
<dbReference type="Gene3D" id="3.30.420.40">
    <property type="match status" value="1"/>
</dbReference>
<dbReference type="Pfam" id="PF02541">
    <property type="entry name" value="Ppx-GppA"/>
    <property type="match status" value="1"/>
</dbReference>
<evidence type="ECO:0000256" key="1">
    <source>
        <dbReference type="ARBA" id="ARBA00022801"/>
    </source>
</evidence>
<dbReference type="InterPro" id="IPR043129">
    <property type="entry name" value="ATPase_NBD"/>
</dbReference>
<dbReference type="Pfam" id="PF21447">
    <property type="entry name" value="Ppx-GppA_III"/>
    <property type="match status" value="1"/>
</dbReference>